<dbReference type="PANTHER" id="PTHR30290:SF9">
    <property type="entry name" value="OLIGOPEPTIDE-BINDING PROTEIN APPA"/>
    <property type="match status" value="1"/>
</dbReference>
<protein>
    <recommendedName>
        <fullName evidence="5">Solute-binding protein family 5 domain-containing protein</fullName>
    </recommendedName>
</protein>
<dbReference type="GO" id="GO:0015833">
    <property type="term" value="P:peptide transport"/>
    <property type="evidence" value="ECO:0007669"/>
    <property type="project" value="TreeGrafter"/>
</dbReference>
<dbReference type="GO" id="GO:1904680">
    <property type="term" value="F:peptide transmembrane transporter activity"/>
    <property type="evidence" value="ECO:0007669"/>
    <property type="project" value="TreeGrafter"/>
</dbReference>
<dbReference type="CDD" id="cd08500">
    <property type="entry name" value="PBP2_NikA_DppA_OppA_like_4"/>
    <property type="match status" value="1"/>
</dbReference>
<comment type="similarity">
    <text evidence="1">Belongs to the bacterial solute-binding protein 5 family.</text>
</comment>
<evidence type="ECO:0000256" key="1">
    <source>
        <dbReference type="ARBA" id="ARBA00005695"/>
    </source>
</evidence>
<dbReference type="EMBL" id="PFFQ01000021">
    <property type="protein sequence ID" value="PIW17715.1"/>
    <property type="molecule type" value="Genomic_DNA"/>
</dbReference>
<dbReference type="SUPFAM" id="SSF53850">
    <property type="entry name" value="Periplasmic binding protein-like II"/>
    <property type="match status" value="1"/>
</dbReference>
<dbReference type="Gene3D" id="3.40.190.10">
    <property type="entry name" value="Periplasmic binding protein-like II"/>
    <property type="match status" value="1"/>
</dbReference>
<organism evidence="6 7">
    <name type="scientific">bacterium (Candidatus Blackallbacteria) CG17_big_fil_post_rev_8_21_14_2_50_48_46</name>
    <dbReference type="NCBI Taxonomy" id="2014261"/>
    <lineage>
        <taxon>Bacteria</taxon>
        <taxon>Candidatus Blackallbacteria</taxon>
    </lineage>
</organism>
<dbReference type="GO" id="GO:0042597">
    <property type="term" value="C:periplasmic space"/>
    <property type="evidence" value="ECO:0007669"/>
    <property type="project" value="UniProtKB-ARBA"/>
</dbReference>
<evidence type="ECO:0000313" key="6">
    <source>
        <dbReference type="EMBL" id="PIW17715.1"/>
    </source>
</evidence>
<dbReference type="GO" id="GO:0043190">
    <property type="term" value="C:ATP-binding cassette (ABC) transporter complex"/>
    <property type="evidence" value="ECO:0007669"/>
    <property type="project" value="InterPro"/>
</dbReference>
<proteinExistence type="inferred from homology"/>
<gene>
    <name evidence="6" type="ORF">COW36_07655</name>
</gene>
<dbReference type="InterPro" id="IPR039424">
    <property type="entry name" value="SBP_5"/>
</dbReference>
<keyword evidence="3 4" id="KW-0732">Signal</keyword>
<name>A0A2M7G6Q1_9BACT</name>
<dbReference type="InterPro" id="IPR030678">
    <property type="entry name" value="Peptide/Ni-bd"/>
</dbReference>
<reference evidence="6 7" key="1">
    <citation type="submission" date="2017-09" db="EMBL/GenBank/DDBJ databases">
        <title>Depth-based differentiation of microbial function through sediment-hosted aquifers and enrichment of novel symbionts in the deep terrestrial subsurface.</title>
        <authorList>
            <person name="Probst A.J."/>
            <person name="Ladd B."/>
            <person name="Jarett J.K."/>
            <person name="Geller-Mcgrath D.E."/>
            <person name="Sieber C.M."/>
            <person name="Emerson J.B."/>
            <person name="Anantharaman K."/>
            <person name="Thomas B.C."/>
            <person name="Malmstrom R."/>
            <person name="Stieglmeier M."/>
            <person name="Klingl A."/>
            <person name="Woyke T."/>
            <person name="Ryan C.M."/>
            <person name="Banfield J.F."/>
        </authorList>
    </citation>
    <scope>NUCLEOTIDE SEQUENCE [LARGE SCALE GENOMIC DNA]</scope>
    <source>
        <strain evidence="6">CG17_big_fil_post_rev_8_21_14_2_50_48_46</strain>
    </source>
</reference>
<comment type="caution">
    <text evidence="6">The sequence shown here is derived from an EMBL/GenBank/DDBJ whole genome shotgun (WGS) entry which is preliminary data.</text>
</comment>
<sequence length="614" mass="69973">MHLKTVKFFLKKAVFVTSLFSFLFVNTACEPPQETEISSAPQPSASASPVFVPEIGSPGGIRVVGNTALPNTFNPYLASESSSLAVIYRMFSGLTRLNAATRQIEPDLAESWQESPDHREYTFRLRPGLKWSDGMPLTAADVLFTYEQVINNPGIPNNYRDFWSYQGAFPQLEQLDSLTVRIRLKQPFAPALYNLAAPLVPRHIFQAAVKPDSQGQVVFNHMWGLTSKPTEIVVNGPWQLARYLPGQRVELRPNPHYYEHDAKGQPLPYLKQLVFLDVQDSNTALLKFREGETDTYDLRPEDYELLNPEQAQGKFTIHNLGASPSSLFVMLNQSTALKADGKPLVDPVKSAWFRNLKFRQALSHTLDKQGLIDSVYKGRAAVQTTHLNSHNPYFNPNIPDYGYDPGKARQLLKEAGFKWSDQGVLFDAQGHRVEFELSTNISSPQRDATCALLRREWQKLGIKVNYRPRLLNALINQIHQTLDWEVILMGFAGSSFEPHFSSSRWKRDGRMHLFNLGHPAHWKGQRPTQYEPWEAEMEKLYTEAAVLMAPEERKKLYWKAQELEREHLPFLYTVSELSLLAVRNHLGNIYPTIFGGSGLNQINWNSQYHFLKSE</sequence>
<dbReference type="AlphaFoldDB" id="A0A2M7G6Q1"/>
<evidence type="ECO:0000256" key="3">
    <source>
        <dbReference type="ARBA" id="ARBA00022729"/>
    </source>
</evidence>
<feature type="chain" id="PRO_5014980054" description="Solute-binding protein family 5 domain-containing protein" evidence="4">
    <location>
        <begin position="28"/>
        <end position="614"/>
    </location>
</feature>
<dbReference type="Gene3D" id="3.90.76.10">
    <property type="entry name" value="Dipeptide-binding Protein, Domain 1"/>
    <property type="match status" value="1"/>
</dbReference>
<dbReference type="PANTHER" id="PTHR30290">
    <property type="entry name" value="PERIPLASMIC BINDING COMPONENT OF ABC TRANSPORTER"/>
    <property type="match status" value="1"/>
</dbReference>
<accession>A0A2M7G6Q1</accession>
<evidence type="ECO:0000256" key="2">
    <source>
        <dbReference type="ARBA" id="ARBA00022448"/>
    </source>
</evidence>
<evidence type="ECO:0000259" key="5">
    <source>
        <dbReference type="Pfam" id="PF00496"/>
    </source>
</evidence>
<keyword evidence="2" id="KW-0813">Transport</keyword>
<dbReference type="Gene3D" id="3.10.105.10">
    <property type="entry name" value="Dipeptide-binding Protein, Domain 3"/>
    <property type="match status" value="1"/>
</dbReference>
<feature type="domain" description="Solute-binding protein family 5" evidence="5">
    <location>
        <begin position="103"/>
        <end position="509"/>
    </location>
</feature>
<feature type="signal peptide" evidence="4">
    <location>
        <begin position="1"/>
        <end position="27"/>
    </location>
</feature>
<evidence type="ECO:0000313" key="7">
    <source>
        <dbReference type="Proteomes" id="UP000231019"/>
    </source>
</evidence>
<evidence type="ECO:0000256" key="4">
    <source>
        <dbReference type="SAM" id="SignalP"/>
    </source>
</evidence>
<dbReference type="PIRSF" id="PIRSF002741">
    <property type="entry name" value="MppA"/>
    <property type="match status" value="1"/>
</dbReference>
<dbReference type="InterPro" id="IPR000914">
    <property type="entry name" value="SBP_5_dom"/>
</dbReference>
<dbReference type="Pfam" id="PF00496">
    <property type="entry name" value="SBP_bac_5"/>
    <property type="match status" value="1"/>
</dbReference>
<dbReference type="Proteomes" id="UP000231019">
    <property type="component" value="Unassembled WGS sequence"/>
</dbReference>